<evidence type="ECO:0000256" key="9">
    <source>
        <dbReference type="ARBA" id="ARBA00022989"/>
    </source>
</evidence>
<keyword evidence="14" id="KW-0675">Receptor</keyword>
<dbReference type="Pfam" id="PF26004">
    <property type="entry name" value="COLEC12"/>
    <property type="match status" value="1"/>
</dbReference>
<evidence type="ECO:0000313" key="19">
    <source>
        <dbReference type="EMBL" id="KPP65724.1"/>
    </source>
</evidence>
<gene>
    <name evidence="19" type="ORF">Z043_115840</name>
</gene>
<dbReference type="PANTHER" id="PTHR22803">
    <property type="entry name" value="MANNOSE, PHOSPHOLIPASE, LECTIN RECEPTOR RELATED"/>
    <property type="match status" value="1"/>
</dbReference>
<feature type="transmembrane region" description="Helical" evidence="17">
    <location>
        <begin position="108"/>
        <end position="128"/>
    </location>
</feature>
<dbReference type="PROSITE" id="PS00615">
    <property type="entry name" value="C_TYPE_LECTIN_1"/>
    <property type="match status" value="1"/>
</dbReference>
<dbReference type="Proteomes" id="UP000034805">
    <property type="component" value="Unassembled WGS sequence"/>
</dbReference>
<dbReference type="Pfam" id="PF01391">
    <property type="entry name" value="Collagen"/>
    <property type="match status" value="2"/>
</dbReference>
<feature type="domain" description="C-type lectin" evidence="18">
    <location>
        <begin position="677"/>
        <end position="794"/>
    </location>
</feature>
<protein>
    <recommendedName>
        <fullName evidence="2">Collectin-12</fullName>
    </recommendedName>
</protein>
<evidence type="ECO:0000259" key="18">
    <source>
        <dbReference type="PROSITE" id="PS50041"/>
    </source>
</evidence>
<dbReference type="Pfam" id="PF00059">
    <property type="entry name" value="Lectin_C"/>
    <property type="match status" value="1"/>
</dbReference>
<dbReference type="SUPFAM" id="SSF56436">
    <property type="entry name" value="C-type lectin-like"/>
    <property type="match status" value="1"/>
</dbReference>
<evidence type="ECO:0000256" key="6">
    <source>
        <dbReference type="ARBA" id="ARBA00022737"/>
    </source>
</evidence>
<dbReference type="InterPro" id="IPR050111">
    <property type="entry name" value="C-type_lectin/snaclec_domain"/>
</dbReference>
<feature type="compositionally biased region" description="Low complexity" evidence="16">
    <location>
        <begin position="560"/>
        <end position="572"/>
    </location>
</feature>
<keyword evidence="10 15" id="KW-0175">Coiled coil</keyword>
<dbReference type="GO" id="GO:0030246">
    <property type="term" value="F:carbohydrate binding"/>
    <property type="evidence" value="ECO:0007669"/>
    <property type="project" value="UniProtKB-KW"/>
</dbReference>
<evidence type="ECO:0000256" key="15">
    <source>
        <dbReference type="SAM" id="Coils"/>
    </source>
</evidence>
<dbReference type="STRING" id="113540.ENSSFOP00015002094"/>
<dbReference type="InterPro" id="IPR058762">
    <property type="entry name" value="COLEC12_dom"/>
</dbReference>
<keyword evidence="9 17" id="KW-1133">Transmembrane helix</keyword>
<keyword evidence="6" id="KW-0677">Repeat</keyword>
<accession>A0A0P7UV19</accession>
<comment type="caution">
    <text evidence="19">The sequence shown here is derived from an EMBL/GenBank/DDBJ whole genome shotgun (WGS) entry which is preliminary data.</text>
</comment>
<sequence length="803" mass="86889">MHCHPLSASPLSNGIPNWRLNNLTSKQTYEKHARLKMRNHVFVSLATGEFRSNATRLCWRLSATRQHSMIPTPGKKMELRGWFLLEGPGIQEGTQCTKCKNEWALKTAIVLLYVLCALLTIAVAVLGYKVVQKVDTVTEGMESYRGKMTAVETDLKKLDNEAGEKSENTTSEILAFKSHFQRLQKQLSDTAARATSNKMALDKLQDAGEDMQSSHSSLQEVLDSNSDMIRNVNQTLLTYSTYISGLQDDTARLQTDLHTQARDRSQTLVAIGSLNLTQAQQRTLIGALQKSVDDASQAIQKLKNDFQVLQQTARQTQADADWLKAKVQGLQALAANNSVLAKTNNESLEDMSSQLATLAGQVQNSSVTMESHDQSLRELMDQQRDHDNATSAKFGSFEARLDSAEESIDHITGNVSFTTQLLGAINGNLNDLRTCSEMVGRHSDYLLGLNSTVADVRADTTALRTQQDELSARLEKEVTSLSIVMEEMKLVDSKHSQLITNFTILQGPPGPRGPRGDRGPQGPVGPSGQKGEKGDTGSPGMQGSRGEKGVSGPPGVPGFKGQPGSRGSPGPKGSRGSGGRAGPPGTKGEPGPAGLPGRDGQVGPQGPPGPPGVRGQPGVPGEQGPRGPIGPIGQPGPPGLPGVPGRPASPVVPGSLQSEVSQPTSKPLGCPPQWLKFKGKCYLFSSDTRPFNEAKIACAEKHSSMVIINSTEEQQWVQKQIVDKGYFWLGLTDMEEENVWRWVDGSLPTFTNWKPGQPDNWTHGHEKGEDCAGLIHEGLWNDFFCVEHNGFICQKDVDGFSVV</sequence>
<proteinExistence type="predicted"/>
<dbReference type="InterPro" id="IPR016187">
    <property type="entry name" value="CTDL_fold"/>
</dbReference>
<dbReference type="InterPro" id="IPR008160">
    <property type="entry name" value="Collagen"/>
</dbReference>
<keyword evidence="11" id="KW-0176">Collagen</keyword>
<feature type="coiled-coil region" evidence="15">
    <location>
        <begin position="141"/>
        <end position="168"/>
    </location>
</feature>
<comment type="subcellular location">
    <subcellularLocation>
        <location evidence="1">Membrane</location>
        <topology evidence="1">Single-pass type II membrane protein</topology>
    </subcellularLocation>
</comment>
<evidence type="ECO:0000256" key="1">
    <source>
        <dbReference type="ARBA" id="ARBA00004606"/>
    </source>
</evidence>
<dbReference type="InterPro" id="IPR001304">
    <property type="entry name" value="C-type_lectin-like"/>
</dbReference>
<feature type="coiled-coil region" evidence="15">
    <location>
        <begin position="285"/>
        <end position="319"/>
    </location>
</feature>
<feature type="compositionally biased region" description="Polar residues" evidence="16">
    <location>
        <begin position="655"/>
        <end position="665"/>
    </location>
</feature>
<evidence type="ECO:0000256" key="17">
    <source>
        <dbReference type="SAM" id="Phobius"/>
    </source>
</evidence>
<evidence type="ECO:0000256" key="4">
    <source>
        <dbReference type="ARBA" id="ARBA00022723"/>
    </source>
</evidence>
<evidence type="ECO:0000256" key="12">
    <source>
        <dbReference type="ARBA" id="ARBA00023136"/>
    </source>
</evidence>
<dbReference type="CDD" id="cd03590">
    <property type="entry name" value="CLECT_DC-SIGN_like"/>
    <property type="match status" value="1"/>
</dbReference>
<keyword evidence="12 17" id="KW-0472">Membrane</keyword>
<dbReference type="SMART" id="SM00034">
    <property type="entry name" value="CLECT"/>
    <property type="match status" value="1"/>
</dbReference>
<feature type="compositionally biased region" description="Low complexity" evidence="16">
    <location>
        <begin position="613"/>
        <end position="632"/>
    </location>
</feature>
<organism evidence="19 20">
    <name type="scientific">Scleropages formosus</name>
    <name type="common">Asian bonytongue</name>
    <name type="synonym">Osteoglossum formosum</name>
    <dbReference type="NCBI Taxonomy" id="113540"/>
    <lineage>
        <taxon>Eukaryota</taxon>
        <taxon>Metazoa</taxon>
        <taxon>Chordata</taxon>
        <taxon>Craniata</taxon>
        <taxon>Vertebrata</taxon>
        <taxon>Euteleostomi</taxon>
        <taxon>Actinopterygii</taxon>
        <taxon>Neopterygii</taxon>
        <taxon>Teleostei</taxon>
        <taxon>Osteoglossocephala</taxon>
        <taxon>Osteoglossomorpha</taxon>
        <taxon>Osteoglossiformes</taxon>
        <taxon>Osteoglossidae</taxon>
        <taxon>Scleropages</taxon>
    </lineage>
</organism>
<keyword evidence="7" id="KW-0106">Calcium</keyword>
<keyword evidence="13" id="KW-1015">Disulfide bond</keyword>
<dbReference type="PROSITE" id="PS50041">
    <property type="entry name" value="C_TYPE_LECTIN_2"/>
    <property type="match status" value="1"/>
</dbReference>
<evidence type="ECO:0000256" key="3">
    <source>
        <dbReference type="ARBA" id="ARBA00022692"/>
    </source>
</evidence>
<reference evidence="19 20" key="1">
    <citation type="submission" date="2015-08" db="EMBL/GenBank/DDBJ databases">
        <title>The genome of the Asian arowana (Scleropages formosus).</title>
        <authorList>
            <person name="Tan M.H."/>
            <person name="Gan H.M."/>
            <person name="Croft L.J."/>
            <person name="Austin C.M."/>
        </authorList>
    </citation>
    <scope>NUCLEOTIDE SEQUENCE [LARGE SCALE GENOMIC DNA]</scope>
    <source>
        <strain evidence="19">Aro1</strain>
    </source>
</reference>
<evidence type="ECO:0000313" key="20">
    <source>
        <dbReference type="Proteomes" id="UP000034805"/>
    </source>
</evidence>
<dbReference type="InterPro" id="IPR033989">
    <property type="entry name" value="CD209-like_CTLD"/>
</dbReference>
<evidence type="ECO:0000256" key="16">
    <source>
        <dbReference type="SAM" id="MobiDB-lite"/>
    </source>
</evidence>
<dbReference type="EMBL" id="JARO02006112">
    <property type="protein sequence ID" value="KPP65724.1"/>
    <property type="molecule type" value="Genomic_DNA"/>
</dbReference>
<feature type="region of interest" description="Disordered" evidence="16">
    <location>
        <begin position="503"/>
        <end position="667"/>
    </location>
</feature>
<dbReference type="InterPro" id="IPR016186">
    <property type="entry name" value="C-type_lectin-like/link_sf"/>
</dbReference>
<evidence type="ECO:0000256" key="13">
    <source>
        <dbReference type="ARBA" id="ARBA00023157"/>
    </source>
</evidence>
<keyword evidence="8" id="KW-0735">Signal-anchor</keyword>
<dbReference type="AlphaFoldDB" id="A0A0P7UV19"/>
<dbReference type="InterPro" id="IPR018378">
    <property type="entry name" value="C-type_lectin_CS"/>
</dbReference>
<keyword evidence="3 17" id="KW-0812">Transmembrane</keyword>
<evidence type="ECO:0000256" key="8">
    <source>
        <dbReference type="ARBA" id="ARBA00022968"/>
    </source>
</evidence>
<dbReference type="GO" id="GO:0005581">
    <property type="term" value="C:collagen trimer"/>
    <property type="evidence" value="ECO:0007669"/>
    <property type="project" value="UniProtKB-KW"/>
</dbReference>
<evidence type="ECO:0000256" key="14">
    <source>
        <dbReference type="ARBA" id="ARBA00023170"/>
    </source>
</evidence>
<evidence type="ECO:0000256" key="7">
    <source>
        <dbReference type="ARBA" id="ARBA00022837"/>
    </source>
</evidence>
<evidence type="ECO:0000256" key="5">
    <source>
        <dbReference type="ARBA" id="ARBA00022734"/>
    </source>
</evidence>
<keyword evidence="4" id="KW-0479">Metal-binding</keyword>
<evidence type="ECO:0000256" key="2">
    <source>
        <dbReference type="ARBA" id="ARBA00017460"/>
    </source>
</evidence>
<name>A0A0P7UV19_SCLFO</name>
<keyword evidence="5" id="KW-0430">Lectin</keyword>
<evidence type="ECO:0000256" key="11">
    <source>
        <dbReference type="ARBA" id="ARBA00023119"/>
    </source>
</evidence>
<dbReference type="Gene3D" id="3.10.100.10">
    <property type="entry name" value="Mannose-Binding Protein A, subunit A"/>
    <property type="match status" value="1"/>
</dbReference>
<feature type="compositionally biased region" description="Gly residues" evidence="16">
    <location>
        <begin position="573"/>
        <end position="582"/>
    </location>
</feature>
<evidence type="ECO:0000256" key="10">
    <source>
        <dbReference type="ARBA" id="ARBA00023054"/>
    </source>
</evidence>